<accession>C7CCK1</accession>
<gene>
    <name evidence="1" type="ORF">METD_I0920</name>
</gene>
<protein>
    <submittedName>
        <fullName evidence="1">Uncharacterized protein</fullName>
    </submittedName>
</protein>
<dbReference type="HOGENOM" id="CLU_2650268_0_0_5"/>
<dbReference type="EMBL" id="FP103042">
    <property type="protein sequence ID" value="CAX22548.1"/>
    <property type="molecule type" value="Genomic_DNA"/>
</dbReference>
<dbReference type="AlphaFoldDB" id="C7CCK1"/>
<dbReference type="KEGG" id="mdi:METDI0920"/>
<organism evidence="1 2">
    <name type="scientific">Methylorubrum extorquens (strain DSM 6343 / CIP 106787 / DM4)</name>
    <name type="common">Methylobacterium extorquens</name>
    <dbReference type="NCBI Taxonomy" id="661410"/>
    <lineage>
        <taxon>Bacteria</taxon>
        <taxon>Pseudomonadati</taxon>
        <taxon>Pseudomonadota</taxon>
        <taxon>Alphaproteobacteria</taxon>
        <taxon>Hyphomicrobiales</taxon>
        <taxon>Methylobacteriaceae</taxon>
        <taxon>Methylorubrum</taxon>
    </lineage>
</organism>
<evidence type="ECO:0000313" key="2">
    <source>
        <dbReference type="Proteomes" id="UP000008070"/>
    </source>
</evidence>
<evidence type="ECO:0000313" key="1">
    <source>
        <dbReference type="EMBL" id="CAX22548.1"/>
    </source>
</evidence>
<name>C7CCK1_METED</name>
<reference evidence="2" key="1">
    <citation type="journal article" date="2009" name="PLoS ONE">
        <title>Methylobacterium genome sequences: a reference blueprint to investigate microbial metabolism of C1 compounds from natural and industrial sources.</title>
        <authorList>
            <person name="Vuilleumier S."/>
            <person name="Chistoserdova L."/>
            <person name="Lee M.-C."/>
            <person name="Bringel F."/>
            <person name="Lajus A."/>
            <person name="Zhou Y."/>
            <person name="Gourion B."/>
            <person name="Barbe V."/>
            <person name="Chang J."/>
            <person name="Cruveiller S."/>
            <person name="Dossat C."/>
            <person name="Gillett W."/>
            <person name="Gruffaz C."/>
            <person name="Haugen E."/>
            <person name="Hourcade E."/>
            <person name="Levy R."/>
            <person name="Mangenot S."/>
            <person name="Muller E."/>
            <person name="Nadalig T."/>
            <person name="Pagni M."/>
            <person name="Penny C."/>
            <person name="Peyraud R."/>
            <person name="Robinson D.G."/>
            <person name="Roche D."/>
            <person name="Rouy Z."/>
            <person name="Saenampechek C."/>
            <person name="Salvignol G."/>
            <person name="Vallenet D."/>
            <person name="Wu Z."/>
            <person name="Marx C.J."/>
            <person name="Vorholt J.A."/>
            <person name="Olson M.V."/>
            <person name="Kaul R."/>
            <person name="Weissenbach J."/>
            <person name="Medigue C."/>
            <person name="Lidstrom M.E."/>
        </authorList>
    </citation>
    <scope>NUCLEOTIDE SEQUENCE [LARGE SCALE GENOMIC DNA]</scope>
    <source>
        <strain evidence="2">DSM 6343 / CIP 106787 / DM4</strain>
    </source>
</reference>
<sequence>MDGASSSETNDAITGHLRQAFRETLALSNVPDGCPACSKRLVSILERHVRPKPWPLGAEQAWDKTRCSLSSSTTPR</sequence>
<dbReference type="Proteomes" id="UP000008070">
    <property type="component" value="Chromosome"/>
</dbReference>
<proteinExistence type="predicted"/>